<evidence type="ECO:0000313" key="1">
    <source>
        <dbReference type="EMBL" id="PSU24115.1"/>
    </source>
</evidence>
<evidence type="ECO:0000313" key="2">
    <source>
        <dbReference type="Proteomes" id="UP000240254"/>
    </source>
</evidence>
<gene>
    <name evidence="1" type="ORF">CTM88_19245</name>
</gene>
<dbReference type="Proteomes" id="UP000240254">
    <property type="component" value="Unassembled WGS sequence"/>
</dbReference>
<accession>A0A2T3IF36</accession>
<dbReference type="AlphaFoldDB" id="A0A2T3IF36"/>
<sequence length="232" mass="25925">MEFKEEYFPIAAAEINGLVRDITKFERGIFYVDSGQFMVSSLNAREQVVNNDVYRDKRVFKHADGRLIPTSCAGNWMEPALDGKSLNQLRQEGLLVVSREPRADVLGYELACDITLSETPCDVALNTVFSSTCYGDGRYPVYVSNDANCVVINTGFSVDRKIKDTDLAQQIGEINVTADETTWTVIDPCYKLEDIGLGVLIDLNAGTYTVYRMCISESQDITEFNAILLIKQ</sequence>
<comment type="caution">
    <text evidence="1">The sequence shown here is derived from an EMBL/GenBank/DDBJ whole genome shotgun (WGS) entry which is preliminary data.</text>
</comment>
<name>A0A2T3IF36_9GAMM</name>
<reference evidence="1 2" key="1">
    <citation type="submission" date="2018-03" db="EMBL/GenBank/DDBJ databases">
        <title>Whole genome sequencing of Histamine producing bacteria.</title>
        <authorList>
            <person name="Butler K."/>
        </authorList>
    </citation>
    <scope>NUCLEOTIDE SEQUENCE [LARGE SCALE GENOMIC DNA]</scope>
    <source>
        <strain evidence="1 2">BS2</strain>
    </source>
</reference>
<protein>
    <submittedName>
        <fullName evidence="1">Uncharacterized protein</fullName>
    </submittedName>
</protein>
<proteinExistence type="predicted"/>
<dbReference type="EMBL" id="PYMK01000029">
    <property type="protein sequence ID" value="PSU24115.1"/>
    <property type="molecule type" value="Genomic_DNA"/>
</dbReference>
<dbReference type="RefSeq" id="WP_065176541.1">
    <property type="nucleotide sequence ID" value="NZ_LZFA01000014.1"/>
</dbReference>
<organism evidence="1 2">
    <name type="scientific">Photobacterium aquimaris</name>
    <dbReference type="NCBI Taxonomy" id="512643"/>
    <lineage>
        <taxon>Bacteria</taxon>
        <taxon>Pseudomonadati</taxon>
        <taxon>Pseudomonadota</taxon>
        <taxon>Gammaproteobacteria</taxon>
        <taxon>Vibrionales</taxon>
        <taxon>Vibrionaceae</taxon>
        <taxon>Photobacterium</taxon>
    </lineage>
</organism>